<sequence>DLFRFIIYTLPKEIYLHFLFRLPQFYFSRVRRVFDDAELSKGDILRIYLLTAQQWQKKNKRRANILRLPNPNWDGNGIDGDSIPVTPAMRTFKVSWEDFIDSLLREWSTLNILSGLLVTAILTLLTLSGVSDDPLTRTVSVVSLICGLMSILYASLYIVRFGPMRQMHKAASWAEEARRTRTSILWNVWALLAMPAVWLVWSLLLFIVAVMSYVWRTNSVSSPQPRVTSDRAALGTRIAITCVLGIGIAYFLAVLSTFSRY</sequence>
<protein>
    <submittedName>
        <fullName evidence="1">Uncharacterized protein</fullName>
    </submittedName>
</protein>
<reference evidence="1" key="2">
    <citation type="journal article" date="2022" name="New Phytol.">
        <title>Evolutionary transition to the ectomycorrhizal habit in the genomes of a hyperdiverse lineage of mushroom-forming fungi.</title>
        <authorList>
            <person name="Looney B."/>
            <person name="Miyauchi S."/>
            <person name="Morin E."/>
            <person name="Drula E."/>
            <person name="Courty P.E."/>
            <person name="Kohler A."/>
            <person name="Kuo A."/>
            <person name="LaButti K."/>
            <person name="Pangilinan J."/>
            <person name="Lipzen A."/>
            <person name="Riley R."/>
            <person name="Andreopoulos W."/>
            <person name="He G."/>
            <person name="Johnson J."/>
            <person name="Nolan M."/>
            <person name="Tritt A."/>
            <person name="Barry K.W."/>
            <person name="Grigoriev I.V."/>
            <person name="Nagy L.G."/>
            <person name="Hibbett D."/>
            <person name="Henrissat B."/>
            <person name="Matheny P.B."/>
            <person name="Labbe J."/>
            <person name="Martin F.M."/>
        </authorList>
    </citation>
    <scope>NUCLEOTIDE SEQUENCE</scope>
    <source>
        <strain evidence="1">EC-137</strain>
    </source>
</reference>
<comment type="caution">
    <text evidence="1">The sequence shown here is derived from an EMBL/GenBank/DDBJ whole genome shotgun (WGS) entry which is preliminary data.</text>
</comment>
<dbReference type="EMBL" id="MU273474">
    <property type="protein sequence ID" value="KAI0036230.1"/>
    <property type="molecule type" value="Genomic_DNA"/>
</dbReference>
<evidence type="ECO:0000313" key="2">
    <source>
        <dbReference type="Proteomes" id="UP000814128"/>
    </source>
</evidence>
<proteinExistence type="predicted"/>
<keyword evidence="2" id="KW-1185">Reference proteome</keyword>
<feature type="non-terminal residue" evidence="1">
    <location>
        <position position="1"/>
    </location>
</feature>
<reference evidence="1" key="1">
    <citation type="submission" date="2021-02" db="EMBL/GenBank/DDBJ databases">
        <authorList>
            <consortium name="DOE Joint Genome Institute"/>
            <person name="Ahrendt S."/>
            <person name="Looney B.P."/>
            <person name="Miyauchi S."/>
            <person name="Morin E."/>
            <person name="Drula E."/>
            <person name="Courty P.E."/>
            <person name="Chicoki N."/>
            <person name="Fauchery L."/>
            <person name="Kohler A."/>
            <person name="Kuo A."/>
            <person name="Labutti K."/>
            <person name="Pangilinan J."/>
            <person name="Lipzen A."/>
            <person name="Riley R."/>
            <person name="Andreopoulos W."/>
            <person name="He G."/>
            <person name="Johnson J."/>
            <person name="Barry K.W."/>
            <person name="Grigoriev I.V."/>
            <person name="Nagy L."/>
            <person name="Hibbett D."/>
            <person name="Henrissat B."/>
            <person name="Matheny P.B."/>
            <person name="Labbe J."/>
            <person name="Martin F."/>
        </authorList>
    </citation>
    <scope>NUCLEOTIDE SEQUENCE</scope>
    <source>
        <strain evidence="1">EC-137</strain>
    </source>
</reference>
<gene>
    <name evidence="1" type="ORF">K488DRAFT_12304</name>
</gene>
<name>A0ACB8QX86_9AGAM</name>
<dbReference type="Proteomes" id="UP000814128">
    <property type="component" value="Unassembled WGS sequence"/>
</dbReference>
<organism evidence="1 2">
    <name type="scientific">Vararia minispora EC-137</name>
    <dbReference type="NCBI Taxonomy" id="1314806"/>
    <lineage>
        <taxon>Eukaryota</taxon>
        <taxon>Fungi</taxon>
        <taxon>Dikarya</taxon>
        <taxon>Basidiomycota</taxon>
        <taxon>Agaricomycotina</taxon>
        <taxon>Agaricomycetes</taxon>
        <taxon>Russulales</taxon>
        <taxon>Lachnocladiaceae</taxon>
        <taxon>Vararia</taxon>
    </lineage>
</organism>
<feature type="non-terminal residue" evidence="1">
    <location>
        <position position="261"/>
    </location>
</feature>
<accession>A0ACB8QX86</accession>
<evidence type="ECO:0000313" key="1">
    <source>
        <dbReference type="EMBL" id="KAI0036230.1"/>
    </source>
</evidence>